<evidence type="ECO:0000259" key="8">
    <source>
        <dbReference type="Pfam" id="PF00082"/>
    </source>
</evidence>
<keyword evidence="3 7" id="KW-0732">Signal</keyword>
<protein>
    <submittedName>
        <fullName evidence="10">Uncharacterized protein</fullName>
    </submittedName>
</protein>
<evidence type="ECO:0000256" key="4">
    <source>
        <dbReference type="ARBA" id="ARBA00022801"/>
    </source>
</evidence>
<feature type="active site" description="Charge relay system" evidence="6">
    <location>
        <position position="536"/>
    </location>
</feature>
<dbReference type="InterPro" id="IPR045051">
    <property type="entry name" value="SBT"/>
</dbReference>
<dbReference type="InterPro" id="IPR015500">
    <property type="entry name" value="Peptidase_S8_subtilisin-rel"/>
</dbReference>
<dbReference type="Pfam" id="PF00082">
    <property type="entry name" value="Peptidase_S8"/>
    <property type="match status" value="1"/>
</dbReference>
<dbReference type="Proteomes" id="UP001318860">
    <property type="component" value="Unassembled WGS sequence"/>
</dbReference>
<dbReference type="PRINTS" id="PR00723">
    <property type="entry name" value="SUBTILISIN"/>
</dbReference>
<dbReference type="Gene3D" id="3.30.70.80">
    <property type="entry name" value="Peptidase S8 propeptide/proteinase inhibitor I9"/>
    <property type="match status" value="1"/>
</dbReference>
<feature type="active site" description="Charge relay system" evidence="6">
    <location>
        <position position="218"/>
    </location>
</feature>
<dbReference type="CDD" id="cd02120">
    <property type="entry name" value="PA_subtilisin_like"/>
    <property type="match status" value="1"/>
</dbReference>
<evidence type="ECO:0000256" key="2">
    <source>
        <dbReference type="ARBA" id="ARBA00022670"/>
    </source>
</evidence>
<organism evidence="10 11">
    <name type="scientific">Rehmannia glutinosa</name>
    <name type="common">Chinese foxglove</name>
    <dbReference type="NCBI Taxonomy" id="99300"/>
    <lineage>
        <taxon>Eukaryota</taxon>
        <taxon>Viridiplantae</taxon>
        <taxon>Streptophyta</taxon>
        <taxon>Embryophyta</taxon>
        <taxon>Tracheophyta</taxon>
        <taxon>Spermatophyta</taxon>
        <taxon>Magnoliopsida</taxon>
        <taxon>eudicotyledons</taxon>
        <taxon>Gunneridae</taxon>
        <taxon>Pentapetalae</taxon>
        <taxon>asterids</taxon>
        <taxon>lamiids</taxon>
        <taxon>Lamiales</taxon>
        <taxon>Orobanchaceae</taxon>
        <taxon>Rehmannieae</taxon>
        <taxon>Rehmannia</taxon>
    </lineage>
</organism>
<feature type="signal peptide" evidence="7">
    <location>
        <begin position="1"/>
        <end position="25"/>
    </location>
</feature>
<dbReference type="InterPro" id="IPR036852">
    <property type="entry name" value="Peptidase_S8/S53_dom_sf"/>
</dbReference>
<sequence>MELTKQVSVVFLFTLFLSHVVLVLGERSSYIVHMDKSFMPKAFASHNHWYSFTINSLKSVSSKSFDHHRKPLGIVYTYDNTFHGFSAMMSNDELEALKRSPGFVSAYSDRNVTLDTTHTFEFLSLNPITGLWPASDYGRDMIVGVIDTGVWPESQSFKDDGLTEVPARWKGTCEAGQDFNSSLCNKKLIGVRYFNKGVRAANPNITLSMNSGRDTEGHGTHTSSTVAGNYVEGASFFGYASGTARGVAPRARVAMYKVIWEEGRYASDVLAGMDQAVADGVDVISISMGFDETPLYQDPIAIASFGAMEKGVLVSSSAGNERAIGTLHNGIPWVLTVAAGSIDRFFAGSLTLGNGLTITGWTMFPVAALVTDLPLIYNKTVSSCNSSEALSTVGYGIVICENGFVDNQMYEISKSNAPAAIFISDDPETFEFSDFICPGVVITPKDAQIVIDYATKSLRPIASITFQQTLLGTKPAPVVASYTSRGPAPSYPGILKPDIMAPGSLVLASWIPNTGTASIGANLALTSDFVAVSGTSMACPHASGIAALLKGAHPEWSPAAIRSAMITTANPLDNTQNYIRDSFFNYEIATPLAMGAGHVDPNQHSILGLYMMLLHKIT</sequence>
<dbReference type="InterPro" id="IPR037045">
    <property type="entry name" value="S8pro/Inhibitor_I9_sf"/>
</dbReference>
<dbReference type="SUPFAM" id="SSF52743">
    <property type="entry name" value="Subtilisin-like"/>
    <property type="match status" value="1"/>
</dbReference>
<comment type="caution">
    <text evidence="10">The sequence shown here is derived from an EMBL/GenBank/DDBJ whole genome shotgun (WGS) entry which is preliminary data.</text>
</comment>
<dbReference type="Gene3D" id="3.50.30.30">
    <property type="match status" value="1"/>
</dbReference>
<reference evidence="10 11" key="1">
    <citation type="journal article" date="2021" name="Comput. Struct. Biotechnol. J.">
        <title>De novo genome assembly of the potent medicinal plant Rehmannia glutinosa using nanopore technology.</title>
        <authorList>
            <person name="Ma L."/>
            <person name="Dong C."/>
            <person name="Song C."/>
            <person name="Wang X."/>
            <person name="Zheng X."/>
            <person name="Niu Y."/>
            <person name="Chen S."/>
            <person name="Feng W."/>
        </authorList>
    </citation>
    <scope>NUCLEOTIDE SEQUENCE [LARGE SCALE GENOMIC DNA]</scope>
    <source>
        <strain evidence="10">DH-2019</strain>
    </source>
</reference>
<feature type="chain" id="PRO_5047206802" evidence="7">
    <location>
        <begin position="26"/>
        <end position="618"/>
    </location>
</feature>
<dbReference type="Pfam" id="PF05922">
    <property type="entry name" value="Inhibitor_I9"/>
    <property type="match status" value="1"/>
</dbReference>
<dbReference type="CDD" id="cd04852">
    <property type="entry name" value="Peptidases_S8_3"/>
    <property type="match status" value="1"/>
</dbReference>
<evidence type="ECO:0000313" key="11">
    <source>
        <dbReference type="Proteomes" id="UP001318860"/>
    </source>
</evidence>
<evidence type="ECO:0000256" key="6">
    <source>
        <dbReference type="PROSITE-ProRule" id="PRU01240"/>
    </source>
</evidence>
<feature type="domain" description="Peptidase S8/S53" evidence="8">
    <location>
        <begin position="138"/>
        <end position="572"/>
    </location>
</feature>
<keyword evidence="11" id="KW-1185">Reference proteome</keyword>
<dbReference type="PROSITE" id="PS51892">
    <property type="entry name" value="SUBTILASE"/>
    <property type="match status" value="1"/>
</dbReference>
<evidence type="ECO:0000313" key="10">
    <source>
        <dbReference type="EMBL" id="KAK6116274.1"/>
    </source>
</evidence>
<comment type="similarity">
    <text evidence="1 6">Belongs to the peptidase S8 family.</text>
</comment>
<evidence type="ECO:0000256" key="5">
    <source>
        <dbReference type="ARBA" id="ARBA00022825"/>
    </source>
</evidence>
<evidence type="ECO:0000256" key="1">
    <source>
        <dbReference type="ARBA" id="ARBA00011073"/>
    </source>
</evidence>
<gene>
    <name evidence="10" type="ORF">DH2020_049996</name>
</gene>
<accession>A0ABR0U1B0</accession>
<evidence type="ECO:0000259" key="9">
    <source>
        <dbReference type="Pfam" id="PF05922"/>
    </source>
</evidence>
<keyword evidence="2 6" id="KW-0645">Protease</keyword>
<dbReference type="InterPro" id="IPR034197">
    <property type="entry name" value="Peptidases_S8_3"/>
</dbReference>
<keyword evidence="5 6" id="KW-0720">Serine protease</keyword>
<name>A0ABR0U1B0_REHGL</name>
<proteinExistence type="inferred from homology"/>
<keyword evidence="4 6" id="KW-0378">Hydrolase</keyword>
<dbReference type="Gene3D" id="3.40.50.200">
    <property type="entry name" value="Peptidase S8/S53 domain"/>
    <property type="match status" value="1"/>
</dbReference>
<dbReference type="PANTHER" id="PTHR10795">
    <property type="entry name" value="PROPROTEIN CONVERTASE SUBTILISIN/KEXIN"/>
    <property type="match status" value="1"/>
</dbReference>
<dbReference type="InterPro" id="IPR010259">
    <property type="entry name" value="S8pro/Inhibitor_I9"/>
</dbReference>
<dbReference type="PROSITE" id="PS00138">
    <property type="entry name" value="SUBTILASE_SER"/>
    <property type="match status" value="1"/>
</dbReference>
<dbReference type="EMBL" id="JABTTQ020003498">
    <property type="protein sequence ID" value="KAK6116274.1"/>
    <property type="molecule type" value="Genomic_DNA"/>
</dbReference>
<dbReference type="InterPro" id="IPR000209">
    <property type="entry name" value="Peptidase_S8/S53_dom"/>
</dbReference>
<dbReference type="InterPro" id="IPR023828">
    <property type="entry name" value="Peptidase_S8_Ser-AS"/>
</dbReference>
<evidence type="ECO:0000256" key="7">
    <source>
        <dbReference type="SAM" id="SignalP"/>
    </source>
</evidence>
<feature type="active site" description="Charge relay system" evidence="6">
    <location>
        <position position="147"/>
    </location>
</feature>
<evidence type="ECO:0000256" key="3">
    <source>
        <dbReference type="ARBA" id="ARBA00022729"/>
    </source>
</evidence>
<feature type="domain" description="Inhibitor I9" evidence="9">
    <location>
        <begin position="29"/>
        <end position="114"/>
    </location>
</feature>